<dbReference type="Proteomes" id="UP000669133">
    <property type="component" value="Unassembled WGS sequence"/>
</dbReference>
<feature type="compositionally biased region" description="Basic and acidic residues" evidence="1">
    <location>
        <begin position="573"/>
        <end position="582"/>
    </location>
</feature>
<evidence type="ECO:0000256" key="1">
    <source>
        <dbReference type="SAM" id="MobiDB-lite"/>
    </source>
</evidence>
<feature type="compositionally biased region" description="Polar residues" evidence="1">
    <location>
        <begin position="165"/>
        <end position="174"/>
    </location>
</feature>
<feature type="compositionally biased region" description="Basic and acidic residues" evidence="1">
    <location>
        <begin position="535"/>
        <end position="546"/>
    </location>
</feature>
<feature type="compositionally biased region" description="Basic and acidic residues" evidence="1">
    <location>
        <begin position="326"/>
        <end position="335"/>
    </location>
</feature>
<feature type="compositionally biased region" description="Basic and acidic residues" evidence="1">
    <location>
        <begin position="470"/>
        <end position="480"/>
    </location>
</feature>
<dbReference type="EMBL" id="JAEOAQ010000001">
    <property type="protein sequence ID" value="KAG5421335.1"/>
    <property type="molecule type" value="Genomic_DNA"/>
</dbReference>
<feature type="region of interest" description="Disordered" evidence="1">
    <location>
        <begin position="1"/>
        <end position="499"/>
    </location>
</feature>
<protein>
    <submittedName>
        <fullName evidence="2">AIM21</fullName>
    </submittedName>
</protein>
<dbReference type="GeneID" id="93649054"/>
<dbReference type="AlphaFoldDB" id="A0A8H7ZK20"/>
<organism evidence="2 3">
    <name type="scientific">Candida metapsilosis</name>
    <dbReference type="NCBI Taxonomy" id="273372"/>
    <lineage>
        <taxon>Eukaryota</taxon>
        <taxon>Fungi</taxon>
        <taxon>Dikarya</taxon>
        <taxon>Ascomycota</taxon>
        <taxon>Saccharomycotina</taxon>
        <taxon>Pichiomycetes</taxon>
        <taxon>Debaryomycetaceae</taxon>
        <taxon>Candida/Lodderomyces clade</taxon>
        <taxon>Candida</taxon>
    </lineage>
</organism>
<dbReference type="RefSeq" id="XP_067550451.1">
    <property type="nucleotide sequence ID" value="XM_067693302.1"/>
</dbReference>
<feature type="compositionally biased region" description="Basic and acidic residues" evidence="1">
    <location>
        <begin position="55"/>
        <end position="75"/>
    </location>
</feature>
<feature type="compositionally biased region" description="Polar residues" evidence="1">
    <location>
        <begin position="97"/>
        <end position="118"/>
    </location>
</feature>
<feature type="compositionally biased region" description="Basic and acidic residues" evidence="1">
    <location>
        <begin position="267"/>
        <end position="283"/>
    </location>
</feature>
<feature type="compositionally biased region" description="Polar residues" evidence="1">
    <location>
        <begin position="203"/>
        <end position="217"/>
    </location>
</feature>
<dbReference type="OrthoDB" id="4096963at2759"/>
<sequence length="604" mass="65405">MSESNPIHENSSLDEVHKTTSASSQDIPVIPPRPRSKNRAKSNTSLVSSSSGKSLESETKPAVKDELLNHSKDQESALEVLDAYGVDSEDHEEDKSGQTLKSDTVQRESYPQHSSAIEESSKNAKVEDSPMNYQTNDQDAMDGDKTPGNSDTKASFKEDIDETNASENEASSFNDDVETVLQEGNDSSDSGSDHVEHAHPNTENEQAEQSQGAATTLSEDKEINEESKADNTEGKKKLNEAANSLKGDIENDRTEKSENAGPSANDNPHEQAKEQKNSSEEHVAVAGTTPVIPPRPSRKSKASHPASITNNDANVEESARSIPASHDNKRTESAKDTLATNSTDQDLEKSSPDTVAESKSESPSSSDVTPKIPARPTKKQSDSKSTPKAPPPKPKKLSSRIQAFQQQLFNSSSSNPESTSRRESEAANEGGDAPRNSSVHRRVFESSGIPLPGMFNPALRPAVTEPSVSSHERSPSETKTTKRVRGPKGKRLPQAVSKANVVAEKSRSIEKGKLWEFTFKKMNDTSEIENETSIDHKAAEPFHEPAEIAPSSPQTQITEEFPETAVIVDVNAENDHASEAERSTSPTELDLPTGLQEGEESQSD</sequence>
<feature type="compositionally biased region" description="Polar residues" evidence="1">
    <location>
        <begin position="1"/>
        <end position="10"/>
    </location>
</feature>
<name>A0A8H7ZK20_9ASCO</name>
<feature type="compositionally biased region" description="Basic and acidic residues" evidence="1">
    <location>
        <begin position="119"/>
        <end position="128"/>
    </location>
</feature>
<reference evidence="2 3" key="1">
    <citation type="submission" date="2020-12" db="EMBL/GenBank/DDBJ databases">
        <title>Effect of drift, selection, and recombination on the evolution of hybrid genomes in Candida yeast pathogens.</title>
        <authorList>
            <person name="Mixao V."/>
            <person name="Ksiezopolska E."/>
            <person name="Saus E."/>
            <person name="Boekhout T."/>
            <person name="Gacser A."/>
            <person name="Gabaldon T."/>
        </authorList>
    </citation>
    <scope>NUCLEOTIDE SEQUENCE [LARGE SCALE GENOMIC DNA]</scope>
    <source>
        <strain evidence="2 3">BP57</strain>
    </source>
</reference>
<feature type="compositionally biased region" description="Basic residues" evidence="1">
    <location>
        <begin position="481"/>
        <end position="491"/>
    </location>
</feature>
<proteinExistence type="predicted"/>
<feature type="compositionally biased region" description="Basic and acidic residues" evidence="1">
    <location>
        <begin position="346"/>
        <end position="360"/>
    </location>
</feature>
<evidence type="ECO:0000313" key="2">
    <source>
        <dbReference type="EMBL" id="KAG5421335.1"/>
    </source>
</evidence>
<feature type="compositionally biased region" description="Basic and acidic residues" evidence="1">
    <location>
        <begin position="191"/>
        <end position="202"/>
    </location>
</feature>
<keyword evidence="3" id="KW-1185">Reference proteome</keyword>
<feature type="compositionally biased region" description="Low complexity" evidence="1">
    <location>
        <begin position="41"/>
        <end position="54"/>
    </location>
</feature>
<accession>A0A8H7ZK20</accession>
<gene>
    <name evidence="2" type="ORF">I9W82_000425</name>
</gene>
<feature type="region of interest" description="Disordered" evidence="1">
    <location>
        <begin position="535"/>
        <end position="604"/>
    </location>
</feature>
<feature type="compositionally biased region" description="Basic and acidic residues" evidence="1">
    <location>
        <begin position="247"/>
        <end position="258"/>
    </location>
</feature>
<feature type="compositionally biased region" description="Low complexity" evidence="1">
    <location>
        <begin position="402"/>
        <end position="418"/>
    </location>
</feature>
<comment type="caution">
    <text evidence="2">The sequence shown here is derived from an EMBL/GenBank/DDBJ whole genome shotgun (WGS) entry which is preliminary data.</text>
</comment>
<feature type="compositionally biased region" description="Basic and acidic residues" evidence="1">
    <location>
        <begin position="218"/>
        <end position="239"/>
    </location>
</feature>
<evidence type="ECO:0000313" key="3">
    <source>
        <dbReference type="Proteomes" id="UP000669133"/>
    </source>
</evidence>